<evidence type="ECO:0000313" key="1">
    <source>
        <dbReference type="EMBL" id="EXX85445.1"/>
    </source>
</evidence>
<sequence>MNIHMQELIAKGMTRSFHTSLDVAPLLKDRPDVLRSSPLAVALEARGEEGAVRVGGELSIELELACSRCLTPTTEKFVIPFHEFFRPASDNKEADEEEDEVIVVEGDSFDLLPFVEQAFLLYLPFAPLCGDACKGLCPQCGANLNEGECGCSRERLDPRMAALKDFFKQE</sequence>
<dbReference type="EMBL" id="JFHU01000226">
    <property type="protein sequence ID" value="EXX85445.1"/>
    <property type="molecule type" value="Genomic_DNA"/>
</dbReference>
<comment type="caution">
    <text evidence="1">The sequence shown here is derived from an EMBL/GenBank/DDBJ whole genome shotgun (WGS) entry which is preliminary data.</text>
</comment>
<dbReference type="PANTHER" id="PTHR34374">
    <property type="entry name" value="LARGE RIBOSOMAL RNA SUBUNIT ACCUMULATION PROTEIN YCED HOMOLOG 1, CHLOROPLASTIC"/>
    <property type="match status" value="1"/>
</dbReference>
<protein>
    <recommendedName>
        <fullName evidence="3">Metal-binding protein</fullName>
    </recommendedName>
</protein>
<dbReference type="Proteomes" id="UP000053750">
    <property type="component" value="Unassembled WGS sequence"/>
</dbReference>
<accession>A0A9W5RZZ4</accession>
<dbReference type="OrthoDB" id="9790372at2"/>
<proteinExistence type="predicted"/>
<reference evidence="1 2" key="1">
    <citation type="submission" date="2014-02" db="EMBL/GenBank/DDBJ databases">
        <title>Genome sequence of Paenibacillus darwinianus reveals adaptive mechanisms for survival in Antarctic soils.</title>
        <authorList>
            <person name="Dsouza M."/>
            <person name="Taylor M.W."/>
            <person name="Turner S.J."/>
            <person name="Aislabie J."/>
        </authorList>
    </citation>
    <scope>NUCLEOTIDE SEQUENCE [LARGE SCALE GENOMIC DNA]</scope>
    <source>
        <strain evidence="1 2">CE1</strain>
    </source>
</reference>
<keyword evidence="2" id="KW-1185">Reference proteome</keyword>
<dbReference type="PANTHER" id="PTHR34374:SF1">
    <property type="entry name" value="LARGE RIBOSOMAL RNA SUBUNIT ACCUMULATION PROTEIN YCED HOMOLOG 1, CHLOROPLASTIC"/>
    <property type="match status" value="1"/>
</dbReference>
<gene>
    <name evidence="1" type="ORF">BG53_08380</name>
</gene>
<dbReference type="AlphaFoldDB" id="A0A9W5RZZ4"/>
<organism evidence="1 2">
    <name type="scientific">Paenibacillus darwinianus</name>
    <dbReference type="NCBI Taxonomy" id="1380763"/>
    <lineage>
        <taxon>Bacteria</taxon>
        <taxon>Bacillati</taxon>
        <taxon>Bacillota</taxon>
        <taxon>Bacilli</taxon>
        <taxon>Bacillales</taxon>
        <taxon>Paenibacillaceae</taxon>
        <taxon>Paenibacillus</taxon>
    </lineage>
</organism>
<dbReference type="RefSeq" id="WP_036583867.1">
    <property type="nucleotide sequence ID" value="NZ_KK082223.1"/>
</dbReference>
<dbReference type="InterPro" id="IPR003772">
    <property type="entry name" value="YceD"/>
</dbReference>
<evidence type="ECO:0000313" key="2">
    <source>
        <dbReference type="Proteomes" id="UP000053750"/>
    </source>
</evidence>
<evidence type="ECO:0008006" key="3">
    <source>
        <dbReference type="Google" id="ProtNLM"/>
    </source>
</evidence>
<name>A0A9W5RZZ4_9BACL</name>
<dbReference type="Pfam" id="PF02620">
    <property type="entry name" value="YceD"/>
    <property type="match status" value="1"/>
</dbReference>